<evidence type="ECO:0000256" key="1">
    <source>
        <dbReference type="SAM" id="MobiDB-lite"/>
    </source>
</evidence>
<accession>A0AAW0FRN8</accession>
<reference evidence="2 3" key="1">
    <citation type="submission" date="2022-09" db="EMBL/GenBank/DDBJ databases">
        <authorList>
            <person name="Palmer J.M."/>
        </authorList>
    </citation>
    <scope>NUCLEOTIDE SEQUENCE [LARGE SCALE GENOMIC DNA]</scope>
    <source>
        <strain evidence="2 3">DSM 7382</strain>
    </source>
</reference>
<dbReference type="Proteomes" id="UP001385951">
    <property type="component" value="Unassembled WGS sequence"/>
</dbReference>
<feature type="non-terminal residue" evidence="2">
    <location>
        <position position="165"/>
    </location>
</feature>
<evidence type="ECO:0000313" key="3">
    <source>
        <dbReference type="Proteomes" id="UP001385951"/>
    </source>
</evidence>
<protein>
    <submittedName>
        <fullName evidence="2">Uncharacterized protein</fullName>
    </submittedName>
</protein>
<sequence>MNNGILQPNIYGLPPNQQYQTQLPANGANGFVGGYPVMPQVQAQAHAQAQAQAQTASPQGITGGYDAQVIASQRGMIVPPPPQFQQATSPRREPQQPHPNAYPGVLPMGPVEMAPVQQGDFQQHQQDLAVMQQLEQLSLSSAALGYNSNPGTPANKFLHLNKETK</sequence>
<gene>
    <name evidence="2" type="ORF">QCA50_015954</name>
</gene>
<dbReference type="AlphaFoldDB" id="A0AAW0FRN8"/>
<feature type="region of interest" description="Disordered" evidence="1">
    <location>
        <begin position="77"/>
        <end position="109"/>
    </location>
</feature>
<comment type="caution">
    <text evidence="2">The sequence shown here is derived from an EMBL/GenBank/DDBJ whole genome shotgun (WGS) entry which is preliminary data.</text>
</comment>
<feature type="region of interest" description="Disordered" evidence="1">
    <location>
        <begin position="143"/>
        <end position="165"/>
    </location>
</feature>
<organism evidence="2 3">
    <name type="scientific">Cerrena zonata</name>
    <dbReference type="NCBI Taxonomy" id="2478898"/>
    <lineage>
        <taxon>Eukaryota</taxon>
        <taxon>Fungi</taxon>
        <taxon>Dikarya</taxon>
        <taxon>Basidiomycota</taxon>
        <taxon>Agaricomycotina</taxon>
        <taxon>Agaricomycetes</taxon>
        <taxon>Polyporales</taxon>
        <taxon>Cerrenaceae</taxon>
        <taxon>Cerrena</taxon>
    </lineage>
</organism>
<evidence type="ECO:0000313" key="2">
    <source>
        <dbReference type="EMBL" id="KAK7680904.1"/>
    </source>
</evidence>
<name>A0AAW0FRN8_9APHY</name>
<keyword evidence="3" id="KW-1185">Reference proteome</keyword>
<dbReference type="EMBL" id="JASBNA010000045">
    <property type="protein sequence ID" value="KAK7680904.1"/>
    <property type="molecule type" value="Genomic_DNA"/>
</dbReference>
<proteinExistence type="predicted"/>